<dbReference type="Proteomes" id="UP000481252">
    <property type="component" value="Unassembled WGS sequence"/>
</dbReference>
<evidence type="ECO:0000256" key="2">
    <source>
        <dbReference type="ARBA" id="ARBA00022679"/>
    </source>
</evidence>
<evidence type="ECO:0000256" key="1">
    <source>
        <dbReference type="ARBA" id="ARBA00004370"/>
    </source>
</evidence>
<feature type="domain" description="Phospholipid/glycerol acyltransferase" evidence="9">
    <location>
        <begin position="77"/>
        <end position="196"/>
    </location>
</feature>
<dbReference type="InterPro" id="IPR002123">
    <property type="entry name" value="Plipid/glycerol_acylTrfase"/>
</dbReference>
<keyword evidence="2 10" id="KW-0808">Transferase</keyword>
<protein>
    <submittedName>
        <fullName evidence="10">1-acyl-sn-glycerol-3-phosphate acyltransferase</fullName>
    </submittedName>
</protein>
<keyword evidence="11" id="KW-1185">Reference proteome</keyword>
<evidence type="ECO:0000256" key="3">
    <source>
        <dbReference type="ARBA" id="ARBA00022692"/>
    </source>
</evidence>
<keyword evidence="6 8" id="KW-0472">Membrane</keyword>
<evidence type="ECO:0000256" key="4">
    <source>
        <dbReference type="ARBA" id="ARBA00022989"/>
    </source>
</evidence>
<comment type="subcellular location">
    <subcellularLocation>
        <location evidence="1">Membrane</location>
    </subcellularLocation>
</comment>
<evidence type="ECO:0000256" key="7">
    <source>
        <dbReference type="ARBA" id="ARBA00023315"/>
    </source>
</evidence>
<name>A0A7C9VE31_9HYPH</name>
<dbReference type="GO" id="GO:0016020">
    <property type="term" value="C:membrane"/>
    <property type="evidence" value="ECO:0007669"/>
    <property type="project" value="UniProtKB-SubCell"/>
</dbReference>
<keyword evidence="4 8" id="KW-1133">Transmembrane helix</keyword>
<dbReference type="PANTHER" id="PTHR23063:SF52">
    <property type="entry name" value="LYSOPHOSPHATIDYLCHOLINE ACYLTRANSFERASE"/>
    <property type="match status" value="1"/>
</dbReference>
<dbReference type="SUPFAM" id="SSF69593">
    <property type="entry name" value="Glycerol-3-phosphate (1)-acyltransferase"/>
    <property type="match status" value="1"/>
</dbReference>
<dbReference type="GO" id="GO:0016746">
    <property type="term" value="F:acyltransferase activity"/>
    <property type="evidence" value="ECO:0007669"/>
    <property type="project" value="UniProtKB-KW"/>
</dbReference>
<evidence type="ECO:0000256" key="8">
    <source>
        <dbReference type="SAM" id="Phobius"/>
    </source>
</evidence>
<keyword evidence="7 10" id="KW-0012">Acyltransferase</keyword>
<sequence>MQADEGRFEAVIGWVRTGLALLLVAAATAILVPLQLFAVKTGLWREHVMLRLWHKVVLRALGIRVHAHGAMSQKRPLLVASNHISWTDIMALGSFNDLAFIAKSDMAGWPLIGGLSRLQRTVFIERERRGKSGEQASEIASRMAAGDAMVLFAEGSTGDGNLLLPFKSTLFGAAEMALREGGVETVFIQPVAIAYTRLHGLPMGRQHRTIAAWIGDMDLVPHMKELLAEGGIDVEIHFGEPLEFSAGTSRKETARKVEKEVRAMMQAALRNPRGGS</sequence>
<keyword evidence="3 8" id="KW-0812">Transmembrane</keyword>
<organism evidence="10 11">
    <name type="scientific">Mesorhizobium zhangyense</name>
    <dbReference type="NCBI Taxonomy" id="1776730"/>
    <lineage>
        <taxon>Bacteria</taxon>
        <taxon>Pseudomonadati</taxon>
        <taxon>Pseudomonadota</taxon>
        <taxon>Alphaproteobacteria</taxon>
        <taxon>Hyphomicrobiales</taxon>
        <taxon>Phyllobacteriaceae</taxon>
        <taxon>Mesorhizobium</taxon>
    </lineage>
</organism>
<reference evidence="10 11" key="1">
    <citation type="submission" date="2020-02" db="EMBL/GenBank/DDBJ databases">
        <title>Genome sequence of the type strain CGMCC 1.15528 of Mesorhizobium zhangyense.</title>
        <authorList>
            <person name="Gao J."/>
            <person name="Sun J."/>
        </authorList>
    </citation>
    <scope>NUCLEOTIDE SEQUENCE [LARGE SCALE GENOMIC DNA]</scope>
    <source>
        <strain evidence="10 11">CGMCC 1.15528</strain>
    </source>
</reference>
<dbReference type="PANTHER" id="PTHR23063">
    <property type="entry name" value="PHOSPHOLIPID ACYLTRANSFERASE"/>
    <property type="match status" value="1"/>
</dbReference>
<comment type="caution">
    <text evidence="10">The sequence shown here is derived from an EMBL/GenBank/DDBJ whole genome shotgun (WGS) entry which is preliminary data.</text>
</comment>
<keyword evidence="5" id="KW-0443">Lipid metabolism</keyword>
<dbReference type="SMART" id="SM00563">
    <property type="entry name" value="PlsC"/>
    <property type="match status" value="1"/>
</dbReference>
<accession>A0A7C9VE31</accession>
<dbReference type="CDD" id="cd07989">
    <property type="entry name" value="LPLAT_AGPAT-like"/>
    <property type="match status" value="1"/>
</dbReference>
<evidence type="ECO:0000256" key="6">
    <source>
        <dbReference type="ARBA" id="ARBA00023136"/>
    </source>
</evidence>
<evidence type="ECO:0000313" key="11">
    <source>
        <dbReference type="Proteomes" id="UP000481252"/>
    </source>
</evidence>
<evidence type="ECO:0000259" key="9">
    <source>
        <dbReference type="SMART" id="SM00563"/>
    </source>
</evidence>
<proteinExistence type="predicted"/>
<dbReference type="AlphaFoldDB" id="A0A7C9VE31"/>
<dbReference type="Pfam" id="PF01553">
    <property type="entry name" value="Acyltransferase"/>
    <property type="match status" value="1"/>
</dbReference>
<gene>
    <name evidence="10" type="ORF">G6N74_15885</name>
</gene>
<feature type="transmembrane region" description="Helical" evidence="8">
    <location>
        <begin position="20"/>
        <end position="39"/>
    </location>
</feature>
<dbReference type="EMBL" id="JAAKZG010000006">
    <property type="protein sequence ID" value="NGN42550.1"/>
    <property type="molecule type" value="Genomic_DNA"/>
</dbReference>
<evidence type="ECO:0000313" key="10">
    <source>
        <dbReference type="EMBL" id="NGN42550.1"/>
    </source>
</evidence>
<evidence type="ECO:0000256" key="5">
    <source>
        <dbReference type="ARBA" id="ARBA00023098"/>
    </source>
</evidence>
<dbReference type="GO" id="GO:0006629">
    <property type="term" value="P:lipid metabolic process"/>
    <property type="evidence" value="ECO:0007669"/>
    <property type="project" value="UniProtKB-KW"/>
</dbReference>